<sequence length="249" mass="28380">MKHYCLCINCFEADNTSLIWAVGEVQSNLLAICRCPNGHVQISGLQYDLFDVLFTSGIHAYRKGFYSESVMSFAASLERAYELFIKLNLFKTVKTDNPLETIDKFWKEIEGQSERQYGAFCSAYLMTVREAWKANQEQVKFRNKVIHKGYIANSQEAKKYAEYIIGCLNNIMKAIKENFAEQRSPLYFHIKKLAKPAKEKSLKENPGAKYSANSGPSLLKWNSHNHEDATFADALALAESFDKTIGEQI</sequence>
<dbReference type="RefSeq" id="WP_413274703.1">
    <property type="nucleotide sequence ID" value="NZ_JBHFNQ010000242.1"/>
</dbReference>
<name>A0ABV4XFZ3_9CYAN</name>
<evidence type="ECO:0000313" key="2">
    <source>
        <dbReference type="Proteomes" id="UP001576774"/>
    </source>
</evidence>
<dbReference type="EMBL" id="JBHFNQ010000242">
    <property type="protein sequence ID" value="MFB2881730.1"/>
    <property type="molecule type" value="Genomic_DNA"/>
</dbReference>
<organism evidence="1 2">
    <name type="scientific">Floridaenema aerugineum BLCC-F46</name>
    <dbReference type="NCBI Taxonomy" id="3153654"/>
    <lineage>
        <taxon>Bacteria</taxon>
        <taxon>Bacillati</taxon>
        <taxon>Cyanobacteriota</taxon>
        <taxon>Cyanophyceae</taxon>
        <taxon>Oscillatoriophycideae</taxon>
        <taxon>Aerosakkonematales</taxon>
        <taxon>Aerosakkonemataceae</taxon>
        <taxon>Floridanema</taxon>
        <taxon>Floridanema aerugineum</taxon>
    </lineage>
</organism>
<comment type="caution">
    <text evidence="1">The sequence shown here is derived from an EMBL/GenBank/DDBJ whole genome shotgun (WGS) entry which is preliminary data.</text>
</comment>
<proteinExistence type="predicted"/>
<dbReference type="Proteomes" id="UP001576774">
    <property type="component" value="Unassembled WGS sequence"/>
</dbReference>
<keyword evidence="2" id="KW-1185">Reference proteome</keyword>
<accession>A0ABV4XFZ3</accession>
<reference evidence="1 2" key="1">
    <citation type="submission" date="2024-09" db="EMBL/GenBank/DDBJ databases">
        <title>Floridaenema gen nov. (Aerosakkonemataceae, Aerosakkonematales ord. nov., Cyanobacteria) from benthic tropical and subtropical fresh waters, with the description of four new species.</title>
        <authorList>
            <person name="Moretto J.A."/>
            <person name="Berthold D.E."/>
            <person name="Lefler F.W."/>
            <person name="Huang I.-S."/>
            <person name="Laughinghouse H. IV."/>
        </authorList>
    </citation>
    <scope>NUCLEOTIDE SEQUENCE [LARGE SCALE GENOMIC DNA]</scope>
    <source>
        <strain evidence="1 2">BLCC-F46</strain>
    </source>
</reference>
<protein>
    <recommendedName>
        <fullName evidence="3">Apea-like HEPN domain-containing protein</fullName>
    </recommendedName>
</protein>
<gene>
    <name evidence="1" type="ORF">ACE1CC_33180</name>
</gene>
<evidence type="ECO:0000313" key="1">
    <source>
        <dbReference type="EMBL" id="MFB2881730.1"/>
    </source>
</evidence>
<evidence type="ECO:0008006" key="3">
    <source>
        <dbReference type="Google" id="ProtNLM"/>
    </source>
</evidence>